<organism evidence="12 13">
    <name type="scientific">Rothia mucilaginosa</name>
    <dbReference type="NCBI Taxonomy" id="43675"/>
    <lineage>
        <taxon>Bacteria</taxon>
        <taxon>Bacillati</taxon>
        <taxon>Actinomycetota</taxon>
        <taxon>Actinomycetes</taxon>
        <taxon>Micrococcales</taxon>
        <taxon>Micrococcaceae</taxon>
        <taxon>Rothia</taxon>
    </lineage>
</organism>
<evidence type="ECO:0000313" key="13">
    <source>
        <dbReference type="Proteomes" id="UP000739069"/>
    </source>
</evidence>
<evidence type="ECO:0000259" key="11">
    <source>
        <dbReference type="PROSITE" id="PS51794"/>
    </source>
</evidence>
<evidence type="ECO:0000256" key="1">
    <source>
        <dbReference type="ARBA" id="ARBA00000877"/>
    </source>
</evidence>
<dbReference type="RefSeq" id="WP_303951967.1">
    <property type="nucleotide sequence ID" value="NZ_JAGZXI010000001.1"/>
</dbReference>
<dbReference type="Pfam" id="PF12826">
    <property type="entry name" value="HHH_2"/>
    <property type="match status" value="1"/>
</dbReference>
<evidence type="ECO:0000256" key="5">
    <source>
        <dbReference type="ARBA" id="ARBA00022763"/>
    </source>
</evidence>
<evidence type="ECO:0000256" key="10">
    <source>
        <dbReference type="HAMAP-Rule" id="MF_01438"/>
    </source>
</evidence>
<proteinExistence type="inferred from homology"/>
<evidence type="ECO:0000256" key="2">
    <source>
        <dbReference type="ARBA" id="ARBA00022679"/>
    </source>
</evidence>
<evidence type="ECO:0000256" key="6">
    <source>
        <dbReference type="ARBA" id="ARBA00022840"/>
    </source>
</evidence>
<name>A0A943TC74_9MICC</name>
<dbReference type="PROSITE" id="PS51794">
    <property type="entry name" value="DAC"/>
    <property type="match status" value="1"/>
</dbReference>
<dbReference type="SUPFAM" id="SSF143597">
    <property type="entry name" value="YojJ-like"/>
    <property type="match status" value="1"/>
</dbReference>
<dbReference type="InterPro" id="IPR038331">
    <property type="entry name" value="DisA_sf"/>
</dbReference>
<keyword evidence="4 10" id="KW-0547">Nucleotide-binding</keyword>
<dbReference type="GO" id="GO:0006281">
    <property type="term" value="P:DNA repair"/>
    <property type="evidence" value="ECO:0007669"/>
    <property type="project" value="UniProtKB-UniRule"/>
</dbReference>
<dbReference type="GO" id="GO:0003677">
    <property type="term" value="F:DNA binding"/>
    <property type="evidence" value="ECO:0007669"/>
    <property type="project" value="UniProtKB-UniRule"/>
</dbReference>
<keyword evidence="6 10" id="KW-0067">ATP-binding</keyword>
<dbReference type="InterPro" id="IPR003390">
    <property type="entry name" value="DNA_integrity_scan_DisA_N"/>
</dbReference>
<dbReference type="PANTHER" id="PTHR34185">
    <property type="entry name" value="DIADENYLATE CYCLASE"/>
    <property type="match status" value="1"/>
</dbReference>
<dbReference type="GO" id="GO:0005524">
    <property type="term" value="F:ATP binding"/>
    <property type="evidence" value="ECO:0007669"/>
    <property type="project" value="UniProtKB-UniRule"/>
</dbReference>
<dbReference type="InterPro" id="IPR018906">
    <property type="entry name" value="DNA_integrity_scan_DisA_link"/>
</dbReference>
<gene>
    <name evidence="10 12" type="primary">disA</name>
    <name evidence="12" type="ORF">KH265_01000</name>
</gene>
<evidence type="ECO:0000256" key="7">
    <source>
        <dbReference type="ARBA" id="ARBA00022842"/>
    </source>
</evidence>
<keyword evidence="5 10" id="KW-0227">DNA damage</keyword>
<evidence type="ECO:0000256" key="4">
    <source>
        <dbReference type="ARBA" id="ARBA00022741"/>
    </source>
</evidence>
<reference evidence="12" key="1">
    <citation type="submission" date="2021-02" db="EMBL/GenBank/DDBJ databases">
        <title>Infant gut strain persistence is associated with maternal origin, phylogeny, and functional potential including surface adhesion and iron acquisition.</title>
        <authorList>
            <person name="Lou Y.C."/>
        </authorList>
    </citation>
    <scope>NUCLEOTIDE SEQUENCE</scope>
    <source>
        <strain evidence="12">L1_008_092G1_dasL1_008_092G1_concoct_16</strain>
    </source>
</reference>
<dbReference type="Pfam" id="PF10635">
    <property type="entry name" value="DisA-linker"/>
    <property type="match status" value="1"/>
</dbReference>
<dbReference type="Gene3D" id="1.20.1260.110">
    <property type="entry name" value="DNA integrity scanning linker region"/>
    <property type="match status" value="1"/>
</dbReference>
<comment type="catalytic activity">
    <reaction evidence="1 10">
        <text>2 ATP = 3',3'-c-di-AMP + 2 diphosphate</text>
        <dbReference type="Rhea" id="RHEA:35655"/>
        <dbReference type="ChEBI" id="CHEBI:30616"/>
        <dbReference type="ChEBI" id="CHEBI:33019"/>
        <dbReference type="ChEBI" id="CHEBI:71500"/>
        <dbReference type="EC" id="2.7.7.85"/>
    </reaction>
</comment>
<feature type="binding site" evidence="10">
    <location>
        <begin position="107"/>
        <end position="111"/>
    </location>
    <ligand>
        <name>ATP</name>
        <dbReference type="ChEBI" id="CHEBI:30616"/>
    </ligand>
</feature>
<accession>A0A943TC74</accession>
<feature type="domain" description="DAC" evidence="11">
    <location>
        <begin position="9"/>
        <end position="147"/>
    </location>
</feature>
<dbReference type="InterPro" id="IPR036888">
    <property type="entry name" value="DNA_integrity_DisA_N_sf"/>
</dbReference>
<comment type="cofactor">
    <cofactor evidence="10">
        <name>Mg(2+)</name>
        <dbReference type="ChEBI" id="CHEBI:18420"/>
    </cofactor>
</comment>
<dbReference type="Gene3D" id="3.40.1700.10">
    <property type="entry name" value="DNA integrity scanning protein, DisA, N-terminal domain"/>
    <property type="match status" value="1"/>
</dbReference>
<dbReference type="InterPro" id="IPR050338">
    <property type="entry name" value="DisA"/>
</dbReference>
<evidence type="ECO:0000256" key="8">
    <source>
        <dbReference type="ARBA" id="ARBA00023125"/>
    </source>
</evidence>
<dbReference type="InterPro" id="IPR041663">
    <property type="entry name" value="DisA/LigA_HHH"/>
</dbReference>
<keyword evidence="3 10" id="KW-0548">Nucleotidyltransferase</keyword>
<sequence>MVIVQMNYSDLLLKTIARIAPGTELREGLERIMRGRTGALIVLGSDRTVSSMSSGGFSIDTEFSATRLRELAKMDGAIICDRDATRLLHAAVQLMPDASIETNESGTRHRTAERTAIQTGFPVISVSASMSVISVYVDGTRYMVEDSQYLMARANQAIQTLESYKKRLRSVLSSLSALEIESNVSLADVAMTLQRMEMVNRIIREVSHYVLELGVHGRLIALQLEELRSPEMTASDLILRDYLPEVNDELIADGVEALQNLNDMDIVDLRAIARTVGFGENPDLELPLQPRGFRLLAGIPSIPNAIAERMVERFGSLQALMAASLEDLRAVDGVGEARARTVREQLTRMAESSLERYL</sequence>
<dbReference type="AlphaFoldDB" id="A0A943TC74"/>
<dbReference type="GO" id="GO:0106408">
    <property type="term" value="F:diadenylate cyclase activity"/>
    <property type="evidence" value="ECO:0007669"/>
    <property type="project" value="UniProtKB-EC"/>
</dbReference>
<dbReference type="EMBL" id="JAGZXI010000001">
    <property type="protein sequence ID" value="MBS6634235.1"/>
    <property type="molecule type" value="Genomic_DNA"/>
</dbReference>
<dbReference type="Pfam" id="PF02457">
    <property type="entry name" value="DAC"/>
    <property type="match status" value="1"/>
</dbReference>
<comment type="function">
    <text evidence="10">Has also diadenylate cyclase activity, catalyzing the condensation of 2 ATP molecules into cyclic di-AMP (c-di-AMP). c-di-AMP likely acts as a signaling molecule that may couple DNA integrity with a cellular process.</text>
</comment>
<evidence type="ECO:0000313" key="12">
    <source>
        <dbReference type="EMBL" id="MBS6634235.1"/>
    </source>
</evidence>
<dbReference type="InterPro" id="IPR010994">
    <property type="entry name" value="RuvA_2-like"/>
</dbReference>
<dbReference type="Gene3D" id="1.10.150.20">
    <property type="entry name" value="5' to 3' exonuclease, C-terminal subdomain"/>
    <property type="match status" value="1"/>
</dbReference>
<evidence type="ECO:0000256" key="3">
    <source>
        <dbReference type="ARBA" id="ARBA00022695"/>
    </source>
</evidence>
<comment type="subunit">
    <text evidence="10">Homooctamer.</text>
</comment>
<keyword evidence="8 10" id="KW-0238">DNA-binding</keyword>
<dbReference type="NCBIfam" id="NF010009">
    <property type="entry name" value="PRK13482.1"/>
    <property type="match status" value="1"/>
</dbReference>
<comment type="function">
    <text evidence="10">Participates in a DNA-damage check-point. DisA forms globular foci that rapidly scan along the chromosomes searching for lesions.</text>
</comment>
<keyword evidence="7 10" id="KW-0460">Magnesium</keyword>
<feature type="binding site" evidence="10">
    <location>
        <position position="94"/>
    </location>
    <ligand>
        <name>ATP</name>
        <dbReference type="ChEBI" id="CHEBI:30616"/>
    </ligand>
</feature>
<comment type="caution">
    <text evidence="12">The sequence shown here is derived from an EMBL/GenBank/DDBJ whole genome shotgun (WGS) entry which is preliminary data.</text>
</comment>
<keyword evidence="2 10" id="KW-0808">Transferase</keyword>
<comment type="similarity">
    <text evidence="10">Belongs to the DisA family.</text>
</comment>
<protein>
    <recommendedName>
        <fullName evidence="10">DNA integrity scanning protein DisA</fullName>
    </recommendedName>
    <alternativeName>
        <fullName evidence="10">Cyclic di-AMP synthase</fullName>
        <shortName evidence="10">c-di-AMP synthase</shortName>
    </alternativeName>
    <alternativeName>
        <fullName evidence="10">Diadenylate cyclase</fullName>
        <ecNumber evidence="10">2.7.7.85</ecNumber>
    </alternativeName>
</protein>
<dbReference type="PANTHER" id="PTHR34185:SF3">
    <property type="entry name" value="DNA INTEGRITY SCANNING PROTEIN DISA"/>
    <property type="match status" value="1"/>
</dbReference>
<dbReference type="EC" id="2.7.7.85" evidence="10"/>
<dbReference type="InterPro" id="IPR023763">
    <property type="entry name" value="DNA_integrity_scanning_protein"/>
</dbReference>
<keyword evidence="9 10" id="KW-0234">DNA repair</keyword>
<dbReference type="Proteomes" id="UP000739069">
    <property type="component" value="Unassembled WGS sequence"/>
</dbReference>
<dbReference type="HAMAP" id="MF_01438">
    <property type="entry name" value="DisA"/>
    <property type="match status" value="1"/>
</dbReference>
<feature type="binding site" evidence="10">
    <location>
        <position position="76"/>
    </location>
    <ligand>
        <name>ATP</name>
        <dbReference type="ChEBI" id="CHEBI:30616"/>
    </ligand>
</feature>
<dbReference type="GO" id="GO:0004016">
    <property type="term" value="F:adenylate cyclase activity"/>
    <property type="evidence" value="ECO:0007669"/>
    <property type="project" value="TreeGrafter"/>
</dbReference>
<evidence type="ECO:0000256" key="9">
    <source>
        <dbReference type="ARBA" id="ARBA00023204"/>
    </source>
</evidence>
<dbReference type="SUPFAM" id="SSF47781">
    <property type="entry name" value="RuvA domain 2-like"/>
    <property type="match status" value="1"/>
</dbReference>